<dbReference type="Proteomes" id="UP000051870">
    <property type="component" value="Unassembled WGS sequence"/>
</dbReference>
<dbReference type="RefSeq" id="WP_058310868.1">
    <property type="nucleotide sequence ID" value="NZ_CYTW01000001.1"/>
</dbReference>
<dbReference type="Pfam" id="PF04244">
    <property type="entry name" value="DPRP"/>
    <property type="match status" value="1"/>
</dbReference>
<dbReference type="SUPFAM" id="SSF48173">
    <property type="entry name" value="Cryptochrome/photolyase FAD-binding domain"/>
    <property type="match status" value="1"/>
</dbReference>
<evidence type="ECO:0000313" key="1">
    <source>
        <dbReference type="EMBL" id="CUJ94708.1"/>
    </source>
</evidence>
<dbReference type="Gene3D" id="1.10.579.10">
    <property type="entry name" value="DNA Cyclobutane Dipyrimidine Photolyase, subunit A, domain 3"/>
    <property type="match status" value="1"/>
</dbReference>
<dbReference type="Gene3D" id="1.25.40.80">
    <property type="match status" value="1"/>
</dbReference>
<dbReference type="AlphaFoldDB" id="A0A0N7M949"/>
<dbReference type="InterPro" id="IPR007357">
    <property type="entry name" value="PhrB-like"/>
</dbReference>
<dbReference type="Gene3D" id="3.40.50.620">
    <property type="entry name" value="HUPs"/>
    <property type="match status" value="1"/>
</dbReference>
<dbReference type="GeneID" id="83880822"/>
<dbReference type="PANTHER" id="PTHR38657">
    <property type="entry name" value="SLR1343 PROTEIN"/>
    <property type="match status" value="1"/>
</dbReference>
<gene>
    <name evidence="1" type="ORF">PH7735_01778</name>
</gene>
<accession>A0A0N7M949</accession>
<dbReference type="EMBL" id="CYTW01000001">
    <property type="protein sequence ID" value="CUJ94708.1"/>
    <property type="molecule type" value="Genomic_DNA"/>
</dbReference>
<dbReference type="InterPro" id="IPR036134">
    <property type="entry name" value="Crypto/Photolyase_FAD-like_sf"/>
</dbReference>
<reference evidence="2" key="1">
    <citation type="submission" date="2015-09" db="EMBL/GenBank/DDBJ databases">
        <authorList>
            <person name="Rodrigo-Torres Lidia"/>
            <person name="Arahal R.David."/>
        </authorList>
    </citation>
    <scope>NUCLEOTIDE SEQUENCE [LARGE SCALE GENOMIC DNA]</scope>
    <source>
        <strain evidence="2">CECT 7735</strain>
    </source>
</reference>
<evidence type="ECO:0000313" key="2">
    <source>
        <dbReference type="Proteomes" id="UP000051870"/>
    </source>
</evidence>
<dbReference type="Gene3D" id="1.10.10.1710">
    <property type="entry name" value="Deoxyribodipyrimidine photolyase-related"/>
    <property type="match status" value="1"/>
</dbReference>
<dbReference type="InterPro" id="IPR052551">
    <property type="entry name" value="UV-DNA_repair_photolyase"/>
</dbReference>
<dbReference type="PANTHER" id="PTHR38657:SF1">
    <property type="entry name" value="SLR1343 PROTEIN"/>
    <property type="match status" value="1"/>
</dbReference>
<dbReference type="STRING" id="1715693.PH7735_01778"/>
<keyword evidence="2" id="KW-1185">Reference proteome</keyword>
<protein>
    <submittedName>
        <fullName evidence="1">Deoxyribodipyrimidine photo-lyase-related protein</fullName>
    </submittedName>
</protein>
<organism evidence="1 2">
    <name type="scientific">Shimia thalassica</name>
    <dbReference type="NCBI Taxonomy" id="1715693"/>
    <lineage>
        <taxon>Bacteria</taxon>
        <taxon>Pseudomonadati</taxon>
        <taxon>Pseudomonadota</taxon>
        <taxon>Alphaproteobacteria</taxon>
        <taxon>Rhodobacterales</taxon>
        <taxon>Roseobacteraceae</taxon>
    </lineage>
</organism>
<dbReference type="GO" id="GO:0016829">
    <property type="term" value="F:lyase activity"/>
    <property type="evidence" value="ECO:0007669"/>
    <property type="project" value="UniProtKB-KW"/>
</dbReference>
<proteinExistence type="predicted"/>
<name>A0A0N7M949_9RHOB</name>
<dbReference type="InterPro" id="IPR014729">
    <property type="entry name" value="Rossmann-like_a/b/a_fold"/>
</dbReference>
<sequence length="512" mass="59176">MKLRLILGDQLSSDISSLRDVDAKNDTLLMCEVRAEATYVKHHKKKIVFVFSSMRHFAAELVRSELNLQYVKYDDPQNSGSLVGEVARFLAQGDYDEVIVTAPSEYRLSNEMQSWPSILGIPVTIREDDRFLCTPAEFSNWAKGRKQLRMEYFYREMRRKYSVLMDETGPVGGQWNYDSDNRKPPVAGMTVPDTYRAEPDSVTQEIMTLVETHFPDHFGDLYPFHFAVTRDQALAALDEFITRRLTFFGDYQDAMIQGEPWMYHSHIGLYLNCGLLNPLECIERAEAAFHKGDAPLNAVEGFIRQILGWREYVRGIYWHEMPHYASQNFLEAKRTLPDFFWTGVTQMNCMRQCITETKQNAYAHHIQRLMVLGNFCLLAGIDPDEVNNWYLLVYADAYEWVELPNVSGMILFADGGQLASKPYAASGAYIKKMSNYCASCTYKVTVKNGPKACPFNYLYWDFIGRNDAKLRGNPRMGFMYKSLDRMSTEKRHAIRDDSRRFFKALETNEKGR</sequence>
<keyword evidence="1" id="KW-0456">Lyase</keyword>